<protein>
    <recommendedName>
        <fullName evidence="3">Transposase</fullName>
    </recommendedName>
</protein>
<evidence type="ECO:0000313" key="2">
    <source>
        <dbReference type="Proteomes" id="UP000248741"/>
    </source>
</evidence>
<dbReference type="AlphaFoldDB" id="A0ABD7MTC1"/>
<dbReference type="Proteomes" id="UP000248741">
    <property type="component" value="Chromosome 1"/>
</dbReference>
<organism evidence="1 2">
    <name type="scientific">Corynebacterium ulcerans</name>
    <dbReference type="NCBI Taxonomy" id="65058"/>
    <lineage>
        <taxon>Bacteria</taxon>
        <taxon>Bacillati</taxon>
        <taxon>Actinomycetota</taxon>
        <taxon>Actinomycetes</taxon>
        <taxon>Mycobacteriales</taxon>
        <taxon>Corynebacteriaceae</taxon>
        <taxon>Corynebacterium</taxon>
    </lineage>
</organism>
<dbReference type="EMBL" id="LS483400">
    <property type="protein sequence ID" value="SQG51689.1"/>
    <property type="molecule type" value="Genomic_DNA"/>
</dbReference>
<evidence type="ECO:0000313" key="1">
    <source>
        <dbReference type="EMBL" id="SQG51689.1"/>
    </source>
</evidence>
<gene>
    <name evidence="1" type="ORF">NCTC7908_01362</name>
</gene>
<accession>A0ABD7MTC1</accession>
<reference evidence="1 2" key="1">
    <citation type="submission" date="2018-06" db="EMBL/GenBank/DDBJ databases">
        <authorList>
            <consortium name="Pathogen Informatics"/>
            <person name="Doyle S."/>
        </authorList>
    </citation>
    <scope>NUCLEOTIDE SEQUENCE [LARGE SCALE GENOMIC DNA]</scope>
    <source>
        <strain evidence="1 2">NCTC7908</strain>
    </source>
</reference>
<evidence type="ECO:0008006" key="3">
    <source>
        <dbReference type="Google" id="ProtNLM"/>
    </source>
</evidence>
<proteinExistence type="predicted"/>
<name>A0ABD7MTC1_CORUL</name>
<sequence length="56" mass="6715">MWLVRGVAKLMHKQKACHYKRQALVRRLRKVCVIAFAVLYKELLLVRRLLLLPQFP</sequence>